<dbReference type="Gene3D" id="3.40.50.300">
    <property type="entry name" value="P-loop containing nucleotide triphosphate hydrolases"/>
    <property type="match status" value="1"/>
</dbReference>
<dbReference type="Pfam" id="PF00406">
    <property type="entry name" value="ADK"/>
    <property type="match status" value="1"/>
</dbReference>
<keyword evidence="1 4" id="KW-0808">Transferase</keyword>
<dbReference type="OrthoDB" id="442176at2759"/>
<evidence type="ECO:0000313" key="5">
    <source>
        <dbReference type="EMBL" id="PGH00167.1"/>
    </source>
</evidence>
<dbReference type="CDD" id="cd01428">
    <property type="entry name" value="ADK"/>
    <property type="match status" value="1"/>
</dbReference>
<comment type="similarity">
    <text evidence="4">Belongs to the adenylate kinase family.</text>
</comment>
<evidence type="ECO:0000313" key="6">
    <source>
        <dbReference type="Proteomes" id="UP000224634"/>
    </source>
</evidence>
<keyword evidence="2" id="KW-0547">Nucleotide-binding</keyword>
<protein>
    <recommendedName>
        <fullName evidence="7">Adenylate kinase</fullName>
    </recommendedName>
</protein>
<comment type="caution">
    <text evidence="5">The sequence shown here is derived from an EMBL/GenBank/DDBJ whole genome shotgun (WGS) entry which is preliminary data.</text>
</comment>
<accession>A0A2B7WUF2</accession>
<proteinExistence type="inferred from homology"/>
<dbReference type="SUPFAM" id="SSF52540">
    <property type="entry name" value="P-loop containing nucleoside triphosphate hydrolases"/>
    <property type="match status" value="1"/>
</dbReference>
<sequence length="187" mass="21587">MTRKMIFIIGPPGAGKTLLAEKLAEEFNLYHLSVGTYLRSKHFPPLYSRPRVMKHPDLLPCPLVNTDVLNKIMAKQHEGHEKFLIEGFPRSVSQIKAFERQFDMPDILISVSCSKEMAKERDSAQEISNTLLMKSPFEQRYKTFKEYSPAIIDCYRAADRLIQIDTSEDIEEAYGDLLFKLCEYSVF</sequence>
<evidence type="ECO:0000256" key="4">
    <source>
        <dbReference type="RuleBase" id="RU003330"/>
    </source>
</evidence>
<dbReference type="AlphaFoldDB" id="A0A2B7WUF2"/>
<evidence type="ECO:0000256" key="2">
    <source>
        <dbReference type="ARBA" id="ARBA00022741"/>
    </source>
</evidence>
<evidence type="ECO:0008006" key="7">
    <source>
        <dbReference type="Google" id="ProtNLM"/>
    </source>
</evidence>
<reference evidence="5 6" key="1">
    <citation type="submission" date="2017-10" db="EMBL/GenBank/DDBJ databases">
        <title>Comparative genomics in systemic dimorphic fungi from Ajellomycetaceae.</title>
        <authorList>
            <person name="Munoz J.F."/>
            <person name="Mcewen J.G."/>
            <person name="Clay O.K."/>
            <person name="Cuomo C.A."/>
        </authorList>
    </citation>
    <scope>NUCLEOTIDE SEQUENCE [LARGE SCALE GENOMIC DNA]</scope>
    <source>
        <strain evidence="5 6">UAMH7299</strain>
    </source>
</reference>
<dbReference type="InterPro" id="IPR027417">
    <property type="entry name" value="P-loop_NTPase"/>
</dbReference>
<name>A0A2B7WUF2_POLH7</name>
<evidence type="ECO:0000256" key="3">
    <source>
        <dbReference type="ARBA" id="ARBA00022777"/>
    </source>
</evidence>
<dbReference type="GO" id="GO:0006139">
    <property type="term" value="P:nucleobase-containing compound metabolic process"/>
    <property type="evidence" value="ECO:0007669"/>
    <property type="project" value="InterPro"/>
</dbReference>
<dbReference type="GO" id="GO:0005524">
    <property type="term" value="F:ATP binding"/>
    <property type="evidence" value="ECO:0007669"/>
    <property type="project" value="InterPro"/>
</dbReference>
<dbReference type="PRINTS" id="PR00094">
    <property type="entry name" value="ADENYLTKNASE"/>
</dbReference>
<dbReference type="STRING" id="1447883.A0A2B7WUF2"/>
<dbReference type="GO" id="GO:0019205">
    <property type="term" value="F:nucleobase-containing compound kinase activity"/>
    <property type="evidence" value="ECO:0007669"/>
    <property type="project" value="InterPro"/>
</dbReference>
<dbReference type="PANTHER" id="PTHR23359">
    <property type="entry name" value="NUCLEOTIDE KINASE"/>
    <property type="match status" value="1"/>
</dbReference>
<keyword evidence="3 4" id="KW-0418">Kinase</keyword>
<dbReference type="Proteomes" id="UP000224634">
    <property type="component" value="Unassembled WGS sequence"/>
</dbReference>
<gene>
    <name evidence="5" type="ORF">AJ80_09220</name>
</gene>
<keyword evidence="6" id="KW-1185">Reference proteome</keyword>
<evidence type="ECO:0000256" key="1">
    <source>
        <dbReference type="ARBA" id="ARBA00022679"/>
    </source>
</evidence>
<organism evidence="5 6">
    <name type="scientific">Polytolypa hystricis (strain UAMH7299)</name>
    <dbReference type="NCBI Taxonomy" id="1447883"/>
    <lineage>
        <taxon>Eukaryota</taxon>
        <taxon>Fungi</taxon>
        <taxon>Dikarya</taxon>
        <taxon>Ascomycota</taxon>
        <taxon>Pezizomycotina</taxon>
        <taxon>Eurotiomycetes</taxon>
        <taxon>Eurotiomycetidae</taxon>
        <taxon>Onygenales</taxon>
        <taxon>Onygenales incertae sedis</taxon>
        <taxon>Polytolypa</taxon>
    </lineage>
</organism>
<dbReference type="InterPro" id="IPR000850">
    <property type="entry name" value="Adenylat/UMP-CMP_kin"/>
</dbReference>
<dbReference type="EMBL" id="PDNA01000258">
    <property type="protein sequence ID" value="PGH00167.1"/>
    <property type="molecule type" value="Genomic_DNA"/>
</dbReference>